<dbReference type="AlphaFoldDB" id="A0AAV4CI16"/>
<evidence type="ECO:0000313" key="1">
    <source>
        <dbReference type="EMBL" id="GFO31272.1"/>
    </source>
</evidence>
<name>A0AAV4CI16_9GAST</name>
<evidence type="ECO:0000313" key="2">
    <source>
        <dbReference type="Proteomes" id="UP000735302"/>
    </source>
</evidence>
<dbReference type="EMBL" id="BLXT01006386">
    <property type="protein sequence ID" value="GFO31272.1"/>
    <property type="molecule type" value="Genomic_DNA"/>
</dbReference>
<gene>
    <name evidence="1" type="ORF">PoB_005777700</name>
</gene>
<keyword evidence="2" id="KW-1185">Reference proteome</keyword>
<comment type="caution">
    <text evidence="1">The sequence shown here is derived from an EMBL/GenBank/DDBJ whole genome shotgun (WGS) entry which is preliminary data.</text>
</comment>
<proteinExistence type="predicted"/>
<sequence>MHQPQTPCWTGWLDKGTNFITICHPNCSGFTRFESNQPPDRSRGLFIFVAQVCPPRDDLRLLGPHLARTCSNQQKSGWVHKHLCHQTLKRAEDLI</sequence>
<dbReference type="Proteomes" id="UP000735302">
    <property type="component" value="Unassembled WGS sequence"/>
</dbReference>
<organism evidence="1 2">
    <name type="scientific">Plakobranchus ocellatus</name>
    <dbReference type="NCBI Taxonomy" id="259542"/>
    <lineage>
        <taxon>Eukaryota</taxon>
        <taxon>Metazoa</taxon>
        <taxon>Spiralia</taxon>
        <taxon>Lophotrochozoa</taxon>
        <taxon>Mollusca</taxon>
        <taxon>Gastropoda</taxon>
        <taxon>Heterobranchia</taxon>
        <taxon>Euthyneura</taxon>
        <taxon>Panpulmonata</taxon>
        <taxon>Sacoglossa</taxon>
        <taxon>Placobranchoidea</taxon>
        <taxon>Plakobranchidae</taxon>
        <taxon>Plakobranchus</taxon>
    </lineage>
</organism>
<protein>
    <submittedName>
        <fullName evidence="1">Uncharacterized protein</fullName>
    </submittedName>
</protein>
<reference evidence="1 2" key="1">
    <citation type="journal article" date="2021" name="Elife">
        <title>Chloroplast acquisition without the gene transfer in kleptoplastic sea slugs, Plakobranchus ocellatus.</title>
        <authorList>
            <person name="Maeda T."/>
            <person name="Takahashi S."/>
            <person name="Yoshida T."/>
            <person name="Shimamura S."/>
            <person name="Takaki Y."/>
            <person name="Nagai Y."/>
            <person name="Toyoda A."/>
            <person name="Suzuki Y."/>
            <person name="Arimoto A."/>
            <person name="Ishii H."/>
            <person name="Satoh N."/>
            <person name="Nishiyama T."/>
            <person name="Hasebe M."/>
            <person name="Maruyama T."/>
            <person name="Minagawa J."/>
            <person name="Obokata J."/>
            <person name="Shigenobu S."/>
        </authorList>
    </citation>
    <scope>NUCLEOTIDE SEQUENCE [LARGE SCALE GENOMIC DNA]</scope>
</reference>
<accession>A0AAV4CI16</accession>